<evidence type="ECO:0000313" key="2">
    <source>
        <dbReference type="EMBL" id="MCL1629517.1"/>
    </source>
</evidence>
<accession>A0ABT0M3S4</accession>
<proteinExistence type="predicted"/>
<dbReference type="SMART" id="SM00773">
    <property type="entry name" value="WGR"/>
    <property type="match status" value="1"/>
</dbReference>
<evidence type="ECO:0000313" key="3">
    <source>
        <dbReference type="Proteomes" id="UP001202550"/>
    </source>
</evidence>
<evidence type="ECO:0000259" key="1">
    <source>
        <dbReference type="PROSITE" id="PS51977"/>
    </source>
</evidence>
<comment type="caution">
    <text evidence="2">The sequence shown here is derived from an EMBL/GenBank/DDBJ whole genome shotgun (WGS) entry which is preliminary data.</text>
</comment>
<dbReference type="SUPFAM" id="SSF142921">
    <property type="entry name" value="WGR domain-like"/>
    <property type="match status" value="1"/>
</dbReference>
<dbReference type="Pfam" id="PF05406">
    <property type="entry name" value="WGR"/>
    <property type="match status" value="1"/>
</dbReference>
<feature type="domain" description="WGR" evidence="1">
    <location>
        <begin position="1"/>
        <end position="86"/>
    </location>
</feature>
<organism evidence="2 3">
    <name type="scientific">Roseinatronobacter domitianus</name>
    <dbReference type="NCBI Taxonomy" id="2940293"/>
    <lineage>
        <taxon>Bacteria</taxon>
        <taxon>Pseudomonadati</taxon>
        <taxon>Pseudomonadota</taxon>
        <taxon>Alphaproteobacteria</taxon>
        <taxon>Rhodobacterales</taxon>
        <taxon>Paracoccaceae</taxon>
        <taxon>Roseinatronobacter</taxon>
    </lineage>
</organism>
<dbReference type="InterPro" id="IPR036930">
    <property type="entry name" value="WGR_dom_sf"/>
</dbReference>
<dbReference type="Proteomes" id="UP001202550">
    <property type="component" value="Unassembled WGS sequence"/>
</dbReference>
<dbReference type="CDD" id="cd07996">
    <property type="entry name" value="WGR_MMR_like"/>
    <property type="match status" value="1"/>
</dbReference>
<sequence length="86" mass="9974">MPDCGGQFEVFPTDLHLRRIDPVRNARRFYKMSVQRDLFGCASLIRVWGRIGTRGRQMIDTYPDEGIAVNALMDLAKEKRRRGYAL</sequence>
<dbReference type="InterPro" id="IPR008893">
    <property type="entry name" value="WGR_domain"/>
</dbReference>
<gene>
    <name evidence="2" type="ORF">M3N55_12320</name>
</gene>
<reference evidence="2 3" key="1">
    <citation type="submission" date="2022-05" db="EMBL/GenBank/DDBJ databases">
        <title>Seasonal and diel survey of microbial diversity of the Tyrrhenian coast.</title>
        <authorList>
            <person name="Gattoni G."/>
            <person name="Corral P."/>
        </authorList>
    </citation>
    <scope>NUCLEOTIDE SEQUENCE [LARGE SCALE GENOMIC DNA]</scope>
    <source>
        <strain evidence="2 3">V10</strain>
    </source>
</reference>
<name>A0ABT0M3S4_9RHOB</name>
<keyword evidence="3" id="KW-1185">Reference proteome</keyword>
<dbReference type="EMBL" id="JALZWP010000012">
    <property type="protein sequence ID" value="MCL1629517.1"/>
    <property type="molecule type" value="Genomic_DNA"/>
</dbReference>
<dbReference type="InterPro" id="IPR049809">
    <property type="entry name" value="YehF/YfeS-like_WGR"/>
</dbReference>
<dbReference type="PROSITE" id="PS51977">
    <property type="entry name" value="WGR"/>
    <property type="match status" value="1"/>
</dbReference>
<dbReference type="Gene3D" id="2.20.140.10">
    <property type="entry name" value="WGR domain"/>
    <property type="match status" value="1"/>
</dbReference>
<dbReference type="RefSeq" id="WP_249059505.1">
    <property type="nucleotide sequence ID" value="NZ_JALZWP010000012.1"/>
</dbReference>
<protein>
    <submittedName>
        <fullName evidence="2">WGR domain-containing protein</fullName>
    </submittedName>
</protein>